<dbReference type="InterPro" id="IPR000064">
    <property type="entry name" value="NLP_P60_dom"/>
</dbReference>
<dbReference type="PANTHER" id="PTHR47359:SF3">
    <property type="entry name" value="NLP_P60 DOMAIN-CONTAINING PROTEIN-RELATED"/>
    <property type="match status" value="1"/>
</dbReference>
<accession>A0A076EVN0</accession>
<dbReference type="EMBL" id="CP008947">
    <property type="protein sequence ID" value="AII09448.1"/>
    <property type="molecule type" value="Genomic_DNA"/>
</dbReference>
<reference evidence="7 8" key="1">
    <citation type="submission" date="2014-07" db="EMBL/GenBank/DDBJ databases">
        <title>Genome Sequence of Rhodococcus opacus Strain R7, a Biodegrader of Mono- and Polycyclic Aromatic Hydrocarbons.</title>
        <authorList>
            <person name="Di Gennaro P."/>
            <person name="Zampolli J."/>
            <person name="Presti I."/>
            <person name="Cappelletti M."/>
            <person name="D'Ursi P."/>
            <person name="Orro A."/>
            <person name="Mezzelani A."/>
            <person name="Milanesi L."/>
        </authorList>
    </citation>
    <scope>NUCLEOTIDE SEQUENCE [LARGE SCALE GENOMIC DNA]</scope>
    <source>
        <strain evidence="7 8">R7</strain>
    </source>
</reference>
<keyword evidence="3 7" id="KW-0378">Hydrolase</keyword>
<sequence length="200" mass="20256">MAKHRLRRGNRLQFSTGGLLIAAGVGVGAFLLPVAPAAAEPITIPGIGTFEVPGIPPVPPAPAPAPAPAPNPGPLPGPLPAPPALPSTHGTQALAAAESKIGSPYVWGATGPNAFDCSGLVQWAYKQAGISVPRTTYDQVNAGTPVDKGSLQPGDLVLFNGAQHVGLYAGNGTVVHAPTSGQPVKQAPLDSMPFYAARRY</sequence>
<dbReference type="Pfam" id="PF00877">
    <property type="entry name" value="NLPC_P60"/>
    <property type="match status" value="1"/>
</dbReference>
<dbReference type="GO" id="GO:0006508">
    <property type="term" value="P:proteolysis"/>
    <property type="evidence" value="ECO:0007669"/>
    <property type="project" value="UniProtKB-KW"/>
</dbReference>
<dbReference type="PROSITE" id="PS51935">
    <property type="entry name" value="NLPC_P60"/>
    <property type="match status" value="1"/>
</dbReference>
<keyword evidence="2" id="KW-0645">Protease</keyword>
<proteinExistence type="inferred from homology"/>
<dbReference type="eggNOG" id="COG0791">
    <property type="taxonomic scope" value="Bacteria"/>
</dbReference>
<dbReference type="Proteomes" id="UP000028488">
    <property type="component" value="Chromosome"/>
</dbReference>
<feature type="compositionally biased region" description="Pro residues" evidence="5">
    <location>
        <begin position="61"/>
        <end position="85"/>
    </location>
</feature>
<name>A0A076EVN0_RHOOP</name>
<evidence type="ECO:0000256" key="1">
    <source>
        <dbReference type="ARBA" id="ARBA00007074"/>
    </source>
</evidence>
<evidence type="ECO:0000256" key="5">
    <source>
        <dbReference type="SAM" id="MobiDB-lite"/>
    </source>
</evidence>
<dbReference type="Gene3D" id="3.90.1720.10">
    <property type="entry name" value="endopeptidase domain like (from Nostoc punctiforme)"/>
    <property type="match status" value="1"/>
</dbReference>
<evidence type="ECO:0000256" key="4">
    <source>
        <dbReference type="ARBA" id="ARBA00022807"/>
    </source>
</evidence>
<evidence type="ECO:0000259" key="6">
    <source>
        <dbReference type="PROSITE" id="PS51935"/>
    </source>
</evidence>
<evidence type="ECO:0000256" key="3">
    <source>
        <dbReference type="ARBA" id="ARBA00022801"/>
    </source>
</evidence>
<feature type="domain" description="NlpC/P60" evidence="6">
    <location>
        <begin position="87"/>
        <end position="200"/>
    </location>
</feature>
<dbReference type="SUPFAM" id="SSF54001">
    <property type="entry name" value="Cysteine proteinases"/>
    <property type="match status" value="1"/>
</dbReference>
<dbReference type="RefSeq" id="WP_128641712.1">
    <property type="nucleotide sequence ID" value="NZ_CP008947.1"/>
</dbReference>
<dbReference type="PANTHER" id="PTHR47359">
    <property type="entry name" value="PEPTIDOGLYCAN DL-ENDOPEPTIDASE CWLO"/>
    <property type="match status" value="1"/>
</dbReference>
<feature type="region of interest" description="Disordered" evidence="5">
    <location>
        <begin position="61"/>
        <end position="93"/>
    </location>
</feature>
<evidence type="ECO:0000256" key="2">
    <source>
        <dbReference type="ARBA" id="ARBA00022670"/>
    </source>
</evidence>
<comment type="similarity">
    <text evidence="1">Belongs to the peptidase C40 family.</text>
</comment>
<gene>
    <name evidence="7" type="ORF">EP51_34335</name>
</gene>
<dbReference type="AlphaFoldDB" id="A0A076EVN0"/>
<keyword evidence="4" id="KW-0788">Thiol protease</keyword>
<dbReference type="InterPro" id="IPR051794">
    <property type="entry name" value="PG_Endopeptidase_C40"/>
</dbReference>
<organism evidence="7 8">
    <name type="scientific">Rhodococcus opacus</name>
    <name type="common">Nocardia opaca</name>
    <dbReference type="NCBI Taxonomy" id="37919"/>
    <lineage>
        <taxon>Bacteria</taxon>
        <taxon>Bacillati</taxon>
        <taxon>Actinomycetota</taxon>
        <taxon>Actinomycetes</taxon>
        <taxon>Mycobacteriales</taxon>
        <taxon>Nocardiaceae</taxon>
        <taxon>Rhodococcus</taxon>
    </lineage>
</organism>
<dbReference type="InterPro" id="IPR038765">
    <property type="entry name" value="Papain-like_cys_pep_sf"/>
</dbReference>
<protein>
    <submittedName>
        <fullName evidence="7">Hydrolase</fullName>
    </submittedName>
</protein>
<evidence type="ECO:0000313" key="7">
    <source>
        <dbReference type="EMBL" id="AII09448.1"/>
    </source>
</evidence>
<evidence type="ECO:0000313" key="8">
    <source>
        <dbReference type="Proteomes" id="UP000028488"/>
    </source>
</evidence>
<dbReference type="GO" id="GO:0008234">
    <property type="term" value="F:cysteine-type peptidase activity"/>
    <property type="evidence" value="ECO:0007669"/>
    <property type="project" value="UniProtKB-KW"/>
</dbReference>